<dbReference type="SUPFAM" id="SSF47413">
    <property type="entry name" value="lambda repressor-like DNA-binding domains"/>
    <property type="match status" value="1"/>
</dbReference>
<evidence type="ECO:0000313" key="1">
    <source>
        <dbReference type="EMBL" id="AHY26951.1"/>
    </source>
</evidence>
<accession>A0A023W5X3</accession>
<gene>
    <name evidence="1" type="primary">36</name>
    <name evidence="1" type="ORF">PBI_BERNAL13_36</name>
</gene>
<keyword evidence="2" id="KW-1185">Reference proteome</keyword>
<dbReference type="KEGG" id="vg:19488343"/>
<dbReference type="EMBL" id="KJ510413">
    <property type="protein sequence ID" value="AHY26951.1"/>
    <property type="molecule type" value="Genomic_DNA"/>
</dbReference>
<dbReference type="RefSeq" id="YP_009031162.1">
    <property type="nucleotide sequence ID" value="NC_024135.1"/>
</dbReference>
<sequence length="104" mass="11415">MHARYCGHRFASMQTQARMTTNDAPPAARLVVRRGQIEAHKIRAGIRTNDELARMAGLHPTQMSRVLSGHCDPGTKFVAGICYVFGPNAFEDIFDVVDDNADAA</sequence>
<name>A0A023W5X3_9CAUD</name>
<dbReference type="InterPro" id="IPR010982">
    <property type="entry name" value="Lambda_DNA-bd_dom_sf"/>
</dbReference>
<reference evidence="1 2" key="1">
    <citation type="submission" date="2014-02" db="EMBL/GenBank/DDBJ databases">
        <authorList>
            <person name="Bateh S."/>
            <person name="Bernal D."/>
            <person name="Debose F."/>
            <person name="Kujala R."/>
            <person name="Lamas N."/>
            <person name="Menkis M."/>
            <person name="Romero R."/>
            <person name="Schrull J."/>
            <person name="Sharma S."/>
            <person name="Sidronio T."/>
            <person name="Solanki D."/>
            <person name="Swartout D."/>
            <person name="Venero M."/>
            <person name="Vijayan A."/>
            <person name="Wang J.-S."/>
            <person name="Yakovenko A."/>
            <person name="Sabo J.L."/>
            <person name="Braun E.L."/>
            <person name="Barbazuk W.B."/>
            <person name="Buck G.A."/>
            <person name="Campbell R."/>
            <person name="Carvalho M.R."/>
            <person name="Duckworth R.A."/>
            <person name="Dunn T."/>
            <person name="Halpern C."/>
            <person name="Johnson A."/>
            <person name="Kiflezghi M.G."/>
            <person name="Lee V."/>
            <person name="Loviza R.A."/>
            <person name="Serrano M.G."/>
            <person name="Shah Z.V."/>
            <person name="Sharma K."/>
            <person name="Voegtly L.J."/>
            <person name="Walstead R."/>
            <person name="Wang Y.P."/>
            <person name="Bradley K.W."/>
            <person name="Clarke D.Q."/>
            <person name="Barker L.P."/>
            <person name="Bailey C."/>
            <person name="Asai D.J."/>
            <person name="Bowman C.A."/>
            <person name="Russell D.A."/>
            <person name="Pope W.H."/>
            <person name="Jacobs-Sera D."/>
            <person name="Hendrix R.W."/>
            <person name="Hatfull G.F."/>
        </authorList>
    </citation>
    <scope>NUCLEOTIDE SEQUENCE [LARGE SCALE GENOMIC DNA]</scope>
</reference>
<dbReference type="GeneID" id="19488343"/>
<evidence type="ECO:0000313" key="2">
    <source>
        <dbReference type="Proteomes" id="UP000024441"/>
    </source>
</evidence>
<proteinExistence type="predicted"/>
<organism evidence="1 2">
    <name type="scientific">Mycobacterium phage Bernal13</name>
    <dbReference type="NCBI Taxonomy" id="1486424"/>
    <lineage>
        <taxon>Viruses</taxon>
        <taxon>Duplodnaviria</taxon>
        <taxon>Heunggongvirae</taxon>
        <taxon>Uroviricota</taxon>
        <taxon>Caudoviricetes</taxon>
        <taxon>Bernalvirus</taxon>
        <taxon>Bernalvirus bernal13</taxon>
    </lineage>
</organism>
<dbReference type="GO" id="GO:0003677">
    <property type="term" value="F:DNA binding"/>
    <property type="evidence" value="ECO:0007669"/>
    <property type="project" value="InterPro"/>
</dbReference>
<dbReference type="Proteomes" id="UP000024441">
    <property type="component" value="Segment"/>
</dbReference>
<protein>
    <submittedName>
        <fullName evidence="1">Helix-turn-helix DNA binding protein</fullName>
    </submittedName>
</protein>